<dbReference type="InterPro" id="IPR050072">
    <property type="entry name" value="Peptidase_M20A"/>
</dbReference>
<comment type="cofactor">
    <cofactor evidence="1">
        <name>Co(2+)</name>
        <dbReference type="ChEBI" id="CHEBI:48828"/>
    </cofactor>
</comment>
<dbReference type="GO" id="GO:0019877">
    <property type="term" value="P:diaminopimelate biosynthetic process"/>
    <property type="evidence" value="ECO:0007669"/>
    <property type="project" value="UniProtKB-KW"/>
</dbReference>
<dbReference type="InterPro" id="IPR002933">
    <property type="entry name" value="Peptidase_M20"/>
</dbReference>
<evidence type="ECO:0000256" key="10">
    <source>
        <dbReference type="ARBA" id="ARBA00022833"/>
    </source>
</evidence>
<evidence type="ECO:0000256" key="5">
    <source>
        <dbReference type="ARBA" id="ARBA00011921"/>
    </source>
</evidence>
<keyword evidence="13" id="KW-0170">Cobalt</keyword>
<evidence type="ECO:0000313" key="17">
    <source>
        <dbReference type="EMBL" id="MQS98498.1"/>
    </source>
</evidence>
<reference evidence="18 19" key="1">
    <citation type="journal article" date="2019" name="Syst. Appl. Microbiol.">
        <title>Polyphasic characterization of two novel Lactobacillus spp. isolated from blown salami packages: Description of Lactobacillus halodurans sp. nov. and Lactobacillus salsicarnum sp. nov.</title>
        <authorList>
            <person name="Schuster J.A."/>
            <person name="Klingl A."/>
            <person name="Vogel R.F."/>
            <person name="Ehrmann M.A."/>
        </authorList>
    </citation>
    <scope>NUCLEOTIDE SEQUENCE [LARGE SCALE GENOMIC DNA]</scope>
    <source>
        <strain evidence="17 18">TMW 1.1920</strain>
        <strain evidence="16 19">TMW 1.2172</strain>
    </source>
</reference>
<keyword evidence="12" id="KW-0457">Lysine biosynthesis</keyword>
<dbReference type="PANTHER" id="PTHR43808">
    <property type="entry name" value="ACETYLORNITHINE DEACETYLASE"/>
    <property type="match status" value="1"/>
</dbReference>
<dbReference type="RefSeq" id="WP_153384608.1">
    <property type="nucleotide sequence ID" value="NZ_VDFO01000056.1"/>
</dbReference>
<comment type="caution">
    <text evidence="16">The sequence shown here is derived from an EMBL/GenBank/DDBJ whole genome shotgun (WGS) entry which is preliminary data.</text>
</comment>
<keyword evidence="10" id="KW-0862">Zinc</keyword>
<dbReference type="Pfam" id="PF01546">
    <property type="entry name" value="Peptidase_M20"/>
    <property type="match status" value="1"/>
</dbReference>
<evidence type="ECO:0000259" key="15">
    <source>
        <dbReference type="Pfam" id="PF07687"/>
    </source>
</evidence>
<dbReference type="NCBIfam" id="NF006365">
    <property type="entry name" value="PRK08588.1"/>
    <property type="match status" value="1"/>
</dbReference>
<dbReference type="AlphaFoldDB" id="A0A5P0ZLY9"/>
<gene>
    <name evidence="17" type="ORF">FHL05_11600</name>
    <name evidence="16" type="ORF">FHL06_02135</name>
</gene>
<evidence type="ECO:0000256" key="9">
    <source>
        <dbReference type="ARBA" id="ARBA00022801"/>
    </source>
</evidence>
<dbReference type="InterPro" id="IPR001261">
    <property type="entry name" value="ArgE/DapE_CS"/>
</dbReference>
<evidence type="ECO:0000256" key="8">
    <source>
        <dbReference type="ARBA" id="ARBA00022723"/>
    </source>
</evidence>
<dbReference type="Proteomes" id="UP000371423">
    <property type="component" value="Unassembled WGS sequence"/>
</dbReference>
<dbReference type="UniPathway" id="UPA00034">
    <property type="reaction ID" value="UER00021"/>
</dbReference>
<dbReference type="Gene3D" id="3.30.70.360">
    <property type="match status" value="1"/>
</dbReference>
<keyword evidence="7" id="KW-0028">Amino-acid biosynthesis</keyword>
<evidence type="ECO:0000313" key="19">
    <source>
        <dbReference type="Proteomes" id="UP000414364"/>
    </source>
</evidence>
<dbReference type="PROSITE" id="PS00758">
    <property type="entry name" value="ARGE_DAPE_CPG2_1"/>
    <property type="match status" value="1"/>
</dbReference>
<protein>
    <recommendedName>
        <fullName evidence="6">Probable succinyl-diaminopimelate desuccinylase</fullName>
        <ecNumber evidence="5">3.5.1.18</ecNumber>
    </recommendedName>
</protein>
<evidence type="ECO:0000256" key="7">
    <source>
        <dbReference type="ARBA" id="ARBA00022605"/>
    </source>
</evidence>
<feature type="domain" description="Peptidase M20 dimerisation" evidence="15">
    <location>
        <begin position="177"/>
        <end position="280"/>
    </location>
</feature>
<evidence type="ECO:0000256" key="11">
    <source>
        <dbReference type="ARBA" id="ARBA00022915"/>
    </source>
</evidence>
<dbReference type="EMBL" id="VDFO01000056">
    <property type="protein sequence ID" value="MQS98498.1"/>
    <property type="molecule type" value="Genomic_DNA"/>
</dbReference>
<dbReference type="SUPFAM" id="SSF55031">
    <property type="entry name" value="Bacterial exopeptidase dimerisation domain"/>
    <property type="match status" value="1"/>
</dbReference>
<dbReference type="PANTHER" id="PTHR43808:SF8">
    <property type="entry name" value="PEPTIDASE M20 DIMERISATION DOMAIN-CONTAINING PROTEIN"/>
    <property type="match status" value="1"/>
</dbReference>
<name>A0A5P0ZLY9_9LACO</name>
<dbReference type="InterPro" id="IPR011650">
    <property type="entry name" value="Peptidase_M20_dimer"/>
</dbReference>
<evidence type="ECO:0000256" key="2">
    <source>
        <dbReference type="ARBA" id="ARBA00001947"/>
    </source>
</evidence>
<evidence type="ECO:0000313" key="18">
    <source>
        <dbReference type="Proteomes" id="UP000371423"/>
    </source>
</evidence>
<dbReference type="Pfam" id="PF07687">
    <property type="entry name" value="M20_dimer"/>
    <property type="match status" value="1"/>
</dbReference>
<dbReference type="InterPro" id="IPR010182">
    <property type="entry name" value="ArgE/DapE"/>
</dbReference>
<proteinExistence type="inferred from homology"/>
<comment type="similarity">
    <text evidence="4">Belongs to the peptidase M20A family.</text>
</comment>
<sequence length="382" mass="41801">MKREEKLEILSNLIAIDTVNDNEAKVADYISSLFAPYKNKGVSIDRVSYSPGRDNLVVTIGDSKKTLGFTGHEDVVSTGDLDSWDSDPFKAEIRNNKIYGRGASDMKSGLAAIIITMLEMLENDAVPGRIKLLATVGEETGEYGAAQLTKKGYADDLSGLIIAEPTEEMQNLIYTGKGVIDYVVTSVGKGAHSSTPEKGINAIDHLIDFADEVRKLMATFDKVDPVLGKLTHVQSVFQGGEQTNSVPDKAIIKGNIRSIPAYNNQMIFDAINDLIARLNKKPGYDLKIEYVYPEEAVPGNPNSDFVKLLKNSYQTVYSKELSVAGQAGASDASEFLHAKNDFDIVIVGPGNDTMHQSNENCDVDVFLKSVDFYKQAAFDFFK</sequence>
<evidence type="ECO:0000256" key="13">
    <source>
        <dbReference type="ARBA" id="ARBA00023285"/>
    </source>
</evidence>
<comment type="cofactor">
    <cofactor evidence="2">
        <name>Zn(2+)</name>
        <dbReference type="ChEBI" id="CHEBI:29105"/>
    </cofactor>
</comment>
<evidence type="ECO:0000313" key="16">
    <source>
        <dbReference type="EMBL" id="MQS75196.1"/>
    </source>
</evidence>
<comment type="catalytic activity">
    <reaction evidence="14">
        <text>N-succinyl-(2S,6S)-2,6-diaminopimelate + H2O = (2S,6S)-2,6-diaminopimelate + succinate</text>
        <dbReference type="Rhea" id="RHEA:22608"/>
        <dbReference type="ChEBI" id="CHEBI:15377"/>
        <dbReference type="ChEBI" id="CHEBI:30031"/>
        <dbReference type="ChEBI" id="CHEBI:57609"/>
        <dbReference type="ChEBI" id="CHEBI:58087"/>
        <dbReference type="EC" id="3.5.1.18"/>
    </reaction>
</comment>
<dbReference type="Proteomes" id="UP000414364">
    <property type="component" value="Unassembled WGS sequence"/>
</dbReference>
<dbReference type="EMBL" id="VDFP01000002">
    <property type="protein sequence ID" value="MQS75196.1"/>
    <property type="molecule type" value="Genomic_DNA"/>
</dbReference>
<dbReference type="SUPFAM" id="SSF53187">
    <property type="entry name" value="Zn-dependent exopeptidases"/>
    <property type="match status" value="1"/>
</dbReference>
<keyword evidence="18" id="KW-1185">Reference proteome</keyword>
<comment type="pathway">
    <text evidence="3">Amino-acid biosynthesis; L-lysine biosynthesis via DAP pathway; LL-2,6-diaminopimelate from (S)-tetrahydrodipicolinate (succinylase route): step 3/3.</text>
</comment>
<dbReference type="GO" id="GO:0009089">
    <property type="term" value="P:lysine biosynthetic process via diaminopimelate"/>
    <property type="evidence" value="ECO:0007669"/>
    <property type="project" value="UniProtKB-UniPathway"/>
</dbReference>
<accession>A0A5P0ZLY9</accession>
<dbReference type="PROSITE" id="PS00759">
    <property type="entry name" value="ARGE_DAPE_CPG2_2"/>
    <property type="match status" value="1"/>
</dbReference>
<dbReference type="EC" id="3.5.1.18" evidence="5"/>
<evidence type="ECO:0000256" key="14">
    <source>
        <dbReference type="ARBA" id="ARBA00051301"/>
    </source>
</evidence>
<dbReference type="GO" id="GO:0046872">
    <property type="term" value="F:metal ion binding"/>
    <property type="evidence" value="ECO:0007669"/>
    <property type="project" value="UniProtKB-KW"/>
</dbReference>
<dbReference type="InterPro" id="IPR036264">
    <property type="entry name" value="Bact_exopeptidase_dim_dom"/>
</dbReference>
<keyword evidence="8" id="KW-0479">Metal-binding</keyword>
<keyword evidence="11" id="KW-0220">Diaminopimelate biosynthesis</keyword>
<dbReference type="CDD" id="cd08659">
    <property type="entry name" value="M20_ArgE_DapE-like"/>
    <property type="match status" value="1"/>
</dbReference>
<evidence type="ECO:0000256" key="12">
    <source>
        <dbReference type="ARBA" id="ARBA00023154"/>
    </source>
</evidence>
<evidence type="ECO:0000256" key="3">
    <source>
        <dbReference type="ARBA" id="ARBA00005130"/>
    </source>
</evidence>
<dbReference type="Gene3D" id="3.40.630.10">
    <property type="entry name" value="Zn peptidases"/>
    <property type="match status" value="2"/>
</dbReference>
<organism evidence="16 19">
    <name type="scientific">Companilactobacillus halodurans</name>
    <dbReference type="NCBI Taxonomy" id="2584183"/>
    <lineage>
        <taxon>Bacteria</taxon>
        <taxon>Bacillati</taxon>
        <taxon>Bacillota</taxon>
        <taxon>Bacilli</taxon>
        <taxon>Lactobacillales</taxon>
        <taxon>Lactobacillaceae</taxon>
        <taxon>Companilactobacillus</taxon>
    </lineage>
</organism>
<dbReference type="NCBIfam" id="TIGR01910">
    <property type="entry name" value="DapE-ArgE"/>
    <property type="match status" value="1"/>
</dbReference>
<keyword evidence="9" id="KW-0378">Hydrolase</keyword>
<evidence type="ECO:0000256" key="4">
    <source>
        <dbReference type="ARBA" id="ARBA00006247"/>
    </source>
</evidence>
<evidence type="ECO:0000256" key="6">
    <source>
        <dbReference type="ARBA" id="ARBA00016853"/>
    </source>
</evidence>
<dbReference type="GO" id="GO:0009014">
    <property type="term" value="F:succinyl-diaminopimelate desuccinylase activity"/>
    <property type="evidence" value="ECO:0007669"/>
    <property type="project" value="UniProtKB-EC"/>
</dbReference>
<evidence type="ECO:0000256" key="1">
    <source>
        <dbReference type="ARBA" id="ARBA00001941"/>
    </source>
</evidence>
<dbReference type="OrthoDB" id="9792335at2"/>